<dbReference type="AlphaFoldDB" id="A0A6B3R0M3"/>
<evidence type="ECO:0000256" key="1">
    <source>
        <dbReference type="SAM" id="Phobius"/>
    </source>
</evidence>
<feature type="transmembrane region" description="Helical" evidence="1">
    <location>
        <begin position="29"/>
        <end position="50"/>
    </location>
</feature>
<feature type="transmembrane region" description="Helical" evidence="1">
    <location>
        <begin position="56"/>
        <end position="75"/>
    </location>
</feature>
<evidence type="ECO:0008006" key="4">
    <source>
        <dbReference type="Google" id="ProtNLM"/>
    </source>
</evidence>
<keyword evidence="1" id="KW-1133">Transmembrane helix</keyword>
<feature type="transmembrane region" description="Helical" evidence="1">
    <location>
        <begin position="96"/>
        <end position="116"/>
    </location>
</feature>
<organism evidence="2 3">
    <name type="scientific">Psychroflexus aurantiacus</name>
    <dbReference type="NCBI Taxonomy" id="2709310"/>
    <lineage>
        <taxon>Bacteria</taxon>
        <taxon>Pseudomonadati</taxon>
        <taxon>Bacteroidota</taxon>
        <taxon>Flavobacteriia</taxon>
        <taxon>Flavobacteriales</taxon>
        <taxon>Flavobacteriaceae</taxon>
        <taxon>Psychroflexus</taxon>
    </lineage>
</organism>
<evidence type="ECO:0000313" key="3">
    <source>
        <dbReference type="Proteomes" id="UP000478505"/>
    </source>
</evidence>
<name>A0A6B3R0M3_9FLAO</name>
<accession>A0A6B3R0M3</accession>
<sequence>MVQLIIYPGFLFYGDSDLLKWHKYYTPRITFVVAPLMFIQMGIAIYLSVFEFSLLNLIYALLVLSTWASTFLYFVPLHQKIEGNRDLKISADQLASLNWIRTLQWSFIFLYGLFLLTS</sequence>
<keyword evidence="1" id="KW-0472">Membrane</keyword>
<proteinExistence type="predicted"/>
<protein>
    <recommendedName>
        <fullName evidence="4">DUF1772 domain-containing protein</fullName>
    </recommendedName>
</protein>
<keyword evidence="3" id="KW-1185">Reference proteome</keyword>
<gene>
    <name evidence="2" type="ORF">G3567_05300</name>
</gene>
<reference evidence="2 3" key="1">
    <citation type="submission" date="2020-02" db="EMBL/GenBank/DDBJ databases">
        <title>Flavobacteriaceae Psychroflexus bacterium YR1-1, complete genome.</title>
        <authorList>
            <person name="Li Y."/>
            <person name="Wu S."/>
        </authorList>
    </citation>
    <scope>NUCLEOTIDE SEQUENCE [LARGE SCALE GENOMIC DNA]</scope>
    <source>
        <strain evidence="2 3">YR1-1</strain>
    </source>
</reference>
<dbReference type="EMBL" id="JAAIKD010000002">
    <property type="protein sequence ID" value="NEV93568.1"/>
    <property type="molecule type" value="Genomic_DNA"/>
</dbReference>
<keyword evidence="1" id="KW-0812">Transmembrane</keyword>
<dbReference type="Proteomes" id="UP000478505">
    <property type="component" value="Unassembled WGS sequence"/>
</dbReference>
<evidence type="ECO:0000313" key="2">
    <source>
        <dbReference type="EMBL" id="NEV93568.1"/>
    </source>
</evidence>
<comment type="caution">
    <text evidence="2">The sequence shown here is derived from an EMBL/GenBank/DDBJ whole genome shotgun (WGS) entry which is preliminary data.</text>
</comment>